<feature type="transmembrane region" description="Helical" evidence="2">
    <location>
        <begin position="147"/>
        <end position="170"/>
    </location>
</feature>
<feature type="transmembrane region" description="Helical" evidence="2">
    <location>
        <begin position="40"/>
        <end position="59"/>
    </location>
</feature>
<evidence type="ECO:0000256" key="1">
    <source>
        <dbReference type="SAM" id="MobiDB-lite"/>
    </source>
</evidence>
<dbReference type="OrthoDB" id="10030622at2759"/>
<evidence type="ECO:0000259" key="3">
    <source>
        <dbReference type="Pfam" id="PF20517"/>
    </source>
</evidence>
<feature type="transmembrane region" description="Helical" evidence="2">
    <location>
        <begin position="104"/>
        <end position="126"/>
    </location>
</feature>
<feature type="compositionally biased region" description="Pro residues" evidence="1">
    <location>
        <begin position="11"/>
        <end position="20"/>
    </location>
</feature>
<keyword evidence="2" id="KW-1133">Transmembrane helix</keyword>
<proteinExistence type="predicted"/>
<keyword evidence="2" id="KW-0472">Membrane</keyword>
<feature type="region of interest" description="Disordered" evidence="1">
    <location>
        <begin position="1"/>
        <end position="22"/>
    </location>
</feature>
<accession>A0A6P5ACR6</accession>
<feature type="domain" description="Transmembrane protein 127 transmembrane region" evidence="3">
    <location>
        <begin position="97"/>
        <end position="209"/>
    </location>
</feature>
<dbReference type="GeneID" id="109485091"/>
<dbReference type="PANTHER" id="PTHR28358">
    <property type="entry name" value="TRANSMEMBRANE PROTEIN 127"/>
    <property type="match status" value="1"/>
</dbReference>
<dbReference type="KEGG" id="bbel:109485091"/>
<dbReference type="PANTHER" id="PTHR28358:SF1">
    <property type="entry name" value="TRANSMEMBRANE PROTEIN 127"/>
    <property type="match status" value="1"/>
</dbReference>
<protein>
    <submittedName>
        <fullName evidence="5">Transmembrane protein 127-like</fullName>
    </submittedName>
</protein>
<feature type="compositionally biased region" description="Low complexity" evidence="1">
    <location>
        <begin position="1"/>
        <end position="10"/>
    </location>
</feature>
<evidence type="ECO:0000256" key="2">
    <source>
        <dbReference type="SAM" id="Phobius"/>
    </source>
</evidence>
<dbReference type="GO" id="GO:0016020">
    <property type="term" value="C:membrane"/>
    <property type="evidence" value="ECO:0007669"/>
    <property type="project" value="TreeGrafter"/>
</dbReference>
<dbReference type="InterPro" id="IPR033331">
    <property type="entry name" value="TMEM127"/>
</dbReference>
<dbReference type="GO" id="GO:0032007">
    <property type="term" value="P:negative regulation of TOR signaling"/>
    <property type="evidence" value="ECO:0007669"/>
    <property type="project" value="InterPro"/>
</dbReference>
<dbReference type="RefSeq" id="XP_019644084.1">
    <property type="nucleotide sequence ID" value="XM_019788525.1"/>
</dbReference>
<dbReference type="GO" id="GO:0008285">
    <property type="term" value="P:negative regulation of cell population proliferation"/>
    <property type="evidence" value="ECO:0007669"/>
    <property type="project" value="InterPro"/>
</dbReference>
<name>A0A6P5ACR6_BRABE</name>
<evidence type="ECO:0000313" key="4">
    <source>
        <dbReference type="Proteomes" id="UP000515135"/>
    </source>
</evidence>
<sequence length="255" mass="28001">MSTPEAASPAPSTPSDPPAVSPAVAAVRRRWRRPKRRERNVAGAAFSVVVIAALSTALAEPRWFHVHGGKCQHTNEYIGINLFLRDSTVQPLLDAYCVTAHAVLILRVVFTLCLVAMVTSIAAFIIDILGSMRKSWRILRRNGVANILTVLLCVTANGLCYWASTMMYALQHSHRIYTGSKVYVTFDVGYYLVAGAGSAAVLAVACGLLRRYPPEDDDQSDGLMLMDNDELDFWRGVEYAAMMERQQAPPPAYAP</sequence>
<dbReference type="Proteomes" id="UP000515135">
    <property type="component" value="Unplaced"/>
</dbReference>
<dbReference type="Pfam" id="PF20517">
    <property type="entry name" value="TMEM127"/>
    <property type="match status" value="1"/>
</dbReference>
<gene>
    <name evidence="5" type="primary">LOC109485091</name>
</gene>
<organism evidence="4 5">
    <name type="scientific">Branchiostoma belcheri</name>
    <name type="common">Amphioxus</name>
    <dbReference type="NCBI Taxonomy" id="7741"/>
    <lineage>
        <taxon>Eukaryota</taxon>
        <taxon>Metazoa</taxon>
        <taxon>Chordata</taxon>
        <taxon>Cephalochordata</taxon>
        <taxon>Leptocardii</taxon>
        <taxon>Amphioxiformes</taxon>
        <taxon>Branchiostomatidae</taxon>
        <taxon>Branchiostoma</taxon>
    </lineage>
</organism>
<feature type="transmembrane region" description="Helical" evidence="2">
    <location>
        <begin position="190"/>
        <end position="209"/>
    </location>
</feature>
<keyword evidence="4" id="KW-1185">Reference proteome</keyword>
<evidence type="ECO:0000313" key="5">
    <source>
        <dbReference type="RefSeq" id="XP_019644084.1"/>
    </source>
</evidence>
<keyword evidence="2" id="KW-0812">Transmembrane</keyword>
<dbReference type="InterPro" id="IPR046795">
    <property type="entry name" value="TMEM127_TM"/>
</dbReference>
<reference evidence="5" key="1">
    <citation type="submission" date="2025-08" db="UniProtKB">
        <authorList>
            <consortium name="RefSeq"/>
        </authorList>
    </citation>
    <scope>IDENTIFICATION</scope>
    <source>
        <tissue evidence="5">Gonad</tissue>
    </source>
</reference>
<dbReference type="AlphaFoldDB" id="A0A6P5ACR6"/>